<dbReference type="WBParaSite" id="SBAD_0000610901-mRNA-1">
    <property type="protein sequence ID" value="SBAD_0000610901-mRNA-1"/>
    <property type="gene ID" value="SBAD_0000610901"/>
</dbReference>
<keyword evidence="2" id="KW-0479">Metal-binding</keyword>
<dbReference type="PROSITE" id="PS50157">
    <property type="entry name" value="ZINC_FINGER_C2H2_2"/>
    <property type="match status" value="3"/>
</dbReference>
<organism evidence="12">
    <name type="scientific">Soboliphyme baturini</name>
    <dbReference type="NCBI Taxonomy" id="241478"/>
    <lineage>
        <taxon>Eukaryota</taxon>
        <taxon>Metazoa</taxon>
        <taxon>Ecdysozoa</taxon>
        <taxon>Nematoda</taxon>
        <taxon>Enoplea</taxon>
        <taxon>Dorylaimia</taxon>
        <taxon>Dioctophymatida</taxon>
        <taxon>Dioctophymatoidea</taxon>
        <taxon>Soboliphymatidae</taxon>
        <taxon>Soboliphyme</taxon>
    </lineage>
</organism>
<keyword evidence="11" id="KW-1185">Reference proteome</keyword>
<dbReference type="InterPro" id="IPR036236">
    <property type="entry name" value="Znf_C2H2_sf"/>
</dbReference>
<dbReference type="GO" id="GO:0005634">
    <property type="term" value="C:nucleus"/>
    <property type="evidence" value="ECO:0007669"/>
    <property type="project" value="UniProtKB-SubCell"/>
</dbReference>
<dbReference type="PANTHER" id="PTHR24406">
    <property type="entry name" value="TRANSCRIPTIONAL REPRESSOR CTCFL-RELATED"/>
    <property type="match status" value="1"/>
</dbReference>
<protein>
    <submittedName>
        <fullName evidence="12">C2H2-type domain-containing protein</fullName>
    </submittedName>
</protein>
<evidence type="ECO:0000256" key="3">
    <source>
        <dbReference type="ARBA" id="ARBA00022737"/>
    </source>
</evidence>
<keyword evidence="4 7" id="KW-0863">Zinc-finger</keyword>
<evidence type="ECO:0000256" key="6">
    <source>
        <dbReference type="ARBA" id="ARBA00023242"/>
    </source>
</evidence>
<comment type="subcellular location">
    <subcellularLocation>
        <location evidence="1">Nucleus</location>
    </subcellularLocation>
</comment>
<evidence type="ECO:0000256" key="4">
    <source>
        <dbReference type="ARBA" id="ARBA00022771"/>
    </source>
</evidence>
<dbReference type="SMART" id="SM00355">
    <property type="entry name" value="ZnF_C2H2"/>
    <property type="match status" value="4"/>
</dbReference>
<gene>
    <name evidence="10" type="ORF">SBAD_LOCUS5873</name>
</gene>
<reference evidence="10 11" key="2">
    <citation type="submission" date="2018-11" db="EMBL/GenBank/DDBJ databases">
        <authorList>
            <consortium name="Pathogen Informatics"/>
        </authorList>
    </citation>
    <scope>NUCLEOTIDE SEQUENCE [LARGE SCALE GENOMIC DNA]</scope>
</reference>
<sequence>MPKRSAVLSSPQKPEHFCSTCGQGFCQVSSLNAHQEVIHSNRKLIIDLPEFEIPDSVEWPLPSMLKRERREEAKAEGVSAAQNAAEISAEGVLEAPVSTARRLKCKLCSVAFTDRLEWAQHIRQDHDGSPPPQTTSRRRTVDDDDVIIKKASKRWTTNLRGIRYENLDDESRAKMVQCPECKLFYSDNRGLGAHMYHKHSGDRALRKAAFSTPGRKPKKLARYHDGIEETSPVQHPLLESQVLYEPTATMVNIVDGDNELPSLTKQGPQLPTGVEQQATTVSAVATPTSVEDMEAEEPEIEPEPELEDELDAEESVSEVENYPCKYCADRVFLTSYGLERHTKLSHPKCVYSVMQDIERLQSFATPSDEFADGMSITPMVPGPPKRGRRPGAGRRPKATAHFNARSSGFTPPPDLSDSMGDFSTDPTCTRPELEPFMEIPQPDDLDFHHEIKDAKTVTVMPRTVMPSSTETTLTSDSTSTAAPLSLENDRDVFRVIMLIFLQNK</sequence>
<feature type="domain" description="C2H2-type" evidence="9">
    <location>
        <begin position="16"/>
        <end position="44"/>
    </location>
</feature>
<feature type="region of interest" description="Disordered" evidence="8">
    <location>
        <begin position="287"/>
        <end position="308"/>
    </location>
</feature>
<accession>A0A183IQH7</accession>
<dbReference type="PROSITE" id="PS00028">
    <property type="entry name" value="ZINC_FINGER_C2H2_1"/>
    <property type="match status" value="3"/>
</dbReference>
<feature type="compositionally biased region" description="Acidic residues" evidence="8">
    <location>
        <begin position="291"/>
        <end position="308"/>
    </location>
</feature>
<evidence type="ECO:0000313" key="10">
    <source>
        <dbReference type="EMBL" id="VDP08535.1"/>
    </source>
</evidence>
<evidence type="ECO:0000313" key="12">
    <source>
        <dbReference type="WBParaSite" id="SBAD_0000610901-mRNA-1"/>
    </source>
</evidence>
<reference evidence="12" key="1">
    <citation type="submission" date="2016-06" db="UniProtKB">
        <authorList>
            <consortium name="WormBaseParasite"/>
        </authorList>
    </citation>
    <scope>IDENTIFICATION</scope>
</reference>
<keyword evidence="5" id="KW-0862">Zinc</keyword>
<feature type="compositionally biased region" description="Basic residues" evidence="8">
    <location>
        <begin position="385"/>
        <end position="398"/>
    </location>
</feature>
<dbReference type="InterPro" id="IPR013087">
    <property type="entry name" value="Znf_C2H2_type"/>
</dbReference>
<evidence type="ECO:0000256" key="7">
    <source>
        <dbReference type="PROSITE-ProRule" id="PRU00042"/>
    </source>
</evidence>
<dbReference type="EMBL" id="UZAM01009313">
    <property type="protein sequence ID" value="VDP08535.1"/>
    <property type="molecule type" value="Genomic_DNA"/>
</dbReference>
<evidence type="ECO:0000256" key="5">
    <source>
        <dbReference type="ARBA" id="ARBA00022833"/>
    </source>
</evidence>
<dbReference type="AlphaFoldDB" id="A0A183IQH7"/>
<evidence type="ECO:0000256" key="1">
    <source>
        <dbReference type="ARBA" id="ARBA00004123"/>
    </source>
</evidence>
<feature type="region of interest" description="Disordered" evidence="8">
    <location>
        <begin position="368"/>
        <end position="419"/>
    </location>
</feature>
<feature type="domain" description="C2H2-type" evidence="9">
    <location>
        <begin position="103"/>
        <end position="131"/>
    </location>
</feature>
<evidence type="ECO:0000259" key="9">
    <source>
        <dbReference type="PROSITE" id="PS50157"/>
    </source>
</evidence>
<dbReference type="Gene3D" id="3.30.160.60">
    <property type="entry name" value="Classic Zinc Finger"/>
    <property type="match status" value="1"/>
</dbReference>
<dbReference type="Proteomes" id="UP000270296">
    <property type="component" value="Unassembled WGS sequence"/>
</dbReference>
<dbReference type="SUPFAM" id="SSF57667">
    <property type="entry name" value="beta-beta-alpha zinc fingers"/>
    <property type="match status" value="1"/>
</dbReference>
<dbReference type="GO" id="GO:0008270">
    <property type="term" value="F:zinc ion binding"/>
    <property type="evidence" value="ECO:0007669"/>
    <property type="project" value="UniProtKB-KW"/>
</dbReference>
<dbReference type="OrthoDB" id="1405595at2759"/>
<evidence type="ECO:0000313" key="11">
    <source>
        <dbReference type="Proteomes" id="UP000270296"/>
    </source>
</evidence>
<proteinExistence type="predicted"/>
<keyword evidence="3" id="KW-0677">Repeat</keyword>
<feature type="region of interest" description="Disordered" evidence="8">
    <location>
        <begin position="122"/>
        <end position="141"/>
    </location>
</feature>
<dbReference type="InterPro" id="IPR050888">
    <property type="entry name" value="ZnF_C2H2-type_TF"/>
</dbReference>
<keyword evidence="6" id="KW-0539">Nucleus</keyword>
<evidence type="ECO:0000256" key="8">
    <source>
        <dbReference type="SAM" id="MobiDB-lite"/>
    </source>
</evidence>
<evidence type="ECO:0000256" key="2">
    <source>
        <dbReference type="ARBA" id="ARBA00022723"/>
    </source>
</evidence>
<feature type="domain" description="C2H2-type" evidence="9">
    <location>
        <begin position="176"/>
        <end position="204"/>
    </location>
</feature>
<name>A0A183IQH7_9BILA</name>